<dbReference type="SUPFAM" id="SSF52540">
    <property type="entry name" value="P-loop containing nucleoside triphosphate hydrolases"/>
    <property type="match status" value="2"/>
</dbReference>
<feature type="domain" description="Polyphosphate kinase-2-related" evidence="1">
    <location>
        <begin position="11"/>
        <end position="233"/>
    </location>
</feature>
<comment type="caution">
    <text evidence="2">The sequence shown here is derived from an EMBL/GenBank/DDBJ whole genome shotgun (WGS) entry which is preliminary data.</text>
</comment>
<name>A0A8J7QLC0_9BACT</name>
<reference evidence="2" key="1">
    <citation type="submission" date="2021-03" db="EMBL/GenBank/DDBJ databases">
        <authorList>
            <person name="Wang G."/>
        </authorList>
    </citation>
    <scope>NUCLEOTIDE SEQUENCE</scope>
    <source>
        <strain evidence="2">KCTC 12899</strain>
    </source>
</reference>
<dbReference type="AlphaFoldDB" id="A0A8J7QLC0"/>
<dbReference type="Proteomes" id="UP000664417">
    <property type="component" value="Unassembled WGS sequence"/>
</dbReference>
<dbReference type="InterPro" id="IPR027417">
    <property type="entry name" value="P-loop_NTPase"/>
</dbReference>
<evidence type="ECO:0000313" key="3">
    <source>
        <dbReference type="Proteomes" id="UP000664417"/>
    </source>
</evidence>
<dbReference type="Pfam" id="PF03976">
    <property type="entry name" value="PPK2"/>
    <property type="match status" value="2"/>
</dbReference>
<dbReference type="InterPro" id="IPR022489">
    <property type="entry name" value="PolyP_AMP_Tfrase"/>
</dbReference>
<protein>
    <submittedName>
        <fullName evidence="2">Polyphosphate:AMP phosphotransferase</fullName>
    </submittedName>
</protein>
<dbReference type="Gene3D" id="3.40.50.300">
    <property type="entry name" value="P-loop containing nucleotide triphosphate hydrolases"/>
    <property type="match status" value="2"/>
</dbReference>
<dbReference type="PANTHER" id="PTHR34383">
    <property type="entry name" value="POLYPHOSPHATE:AMP PHOSPHOTRANSFERASE-RELATED"/>
    <property type="match status" value="1"/>
</dbReference>
<feature type="domain" description="Polyphosphate kinase-2-related" evidence="1">
    <location>
        <begin position="269"/>
        <end position="490"/>
    </location>
</feature>
<dbReference type="EMBL" id="JAFREP010000015">
    <property type="protein sequence ID" value="MBO1320080.1"/>
    <property type="molecule type" value="Genomic_DNA"/>
</dbReference>
<dbReference type="RefSeq" id="WP_207860033.1">
    <property type="nucleotide sequence ID" value="NZ_JAFREP010000015.1"/>
</dbReference>
<sequence>MLETLDLTRSIDKTTYKSEMKVLNRELRKLQHQCWSANLPVVIVLEGWAAAGKGALIERMTRSLDPRGFEVHPIWPADEEEQCYPFLWRFWRRLPHRGSFGIFYHSWYTRLLEDRIFDRVEENQIPRDIDHINNFERLLVDDGYVVLKFWLHLSKKELKGRLKAYGEREEQAWRVRDEDWAQAKNYKNYRRLAEEMVVRTSSGVAPWLLVEADDRYWCRLKVMRTMVSALKGALERRLKAAPADHRIALPVTEAMPSDFLAGVDLSQTLSPEHYKERLGKAQVKLLRFQRKIFKNKVPVLVLFEGWDAAGKGGAIKRLTAVLDPRSYKVHTFAKPSEEALAHPYLWRFWRRIPPAGTIGIFDRSWYGRVLVERVEGLAGDWEWQRAYREINEFETQLVDAGVVLVKIWLHIDGDEQLNRFEARKNNEYKSYKLTDEDWRNREKWDSYYLAVNQMIQRTTTVRTPWTLVAGNDKLHARVKVIETLTDALEVGLARHCRR</sequence>
<keyword evidence="3" id="KW-1185">Reference proteome</keyword>
<dbReference type="InterPro" id="IPR022488">
    <property type="entry name" value="PPK2-related"/>
</dbReference>
<gene>
    <name evidence="2" type="primary">pap</name>
    <name evidence="2" type="ORF">J3U88_16515</name>
</gene>
<dbReference type="NCBIfam" id="TIGR03708">
    <property type="entry name" value="poly_P_AMP_trns"/>
    <property type="match status" value="1"/>
</dbReference>
<dbReference type="GO" id="GO:0043751">
    <property type="term" value="F:polyphosphate:AMP phosphotransferase activity"/>
    <property type="evidence" value="ECO:0007669"/>
    <property type="project" value="InterPro"/>
</dbReference>
<dbReference type="GO" id="GO:0006797">
    <property type="term" value="P:polyphosphate metabolic process"/>
    <property type="evidence" value="ECO:0007669"/>
    <property type="project" value="InterPro"/>
</dbReference>
<proteinExistence type="predicted"/>
<dbReference type="PANTHER" id="PTHR34383:SF3">
    <property type="entry name" value="POLYPHOSPHATE:AMP PHOSPHOTRANSFERASE"/>
    <property type="match status" value="1"/>
</dbReference>
<evidence type="ECO:0000313" key="2">
    <source>
        <dbReference type="EMBL" id="MBO1320080.1"/>
    </source>
</evidence>
<evidence type="ECO:0000259" key="1">
    <source>
        <dbReference type="Pfam" id="PF03976"/>
    </source>
</evidence>
<accession>A0A8J7QLC0</accession>
<organism evidence="2 3">
    <name type="scientific">Acanthopleuribacter pedis</name>
    <dbReference type="NCBI Taxonomy" id="442870"/>
    <lineage>
        <taxon>Bacteria</taxon>
        <taxon>Pseudomonadati</taxon>
        <taxon>Acidobacteriota</taxon>
        <taxon>Holophagae</taxon>
        <taxon>Acanthopleuribacterales</taxon>
        <taxon>Acanthopleuribacteraceae</taxon>
        <taxon>Acanthopleuribacter</taxon>
    </lineage>
</organism>